<dbReference type="InterPro" id="IPR025924">
    <property type="entry name" value="YHYH_dom"/>
</dbReference>
<dbReference type="PANTHER" id="PTHR30289">
    <property type="entry name" value="UNCHARACTERIZED PROTEIN YBCL-RELATED"/>
    <property type="match status" value="1"/>
</dbReference>
<gene>
    <name evidence="3" type="ORF">DK843_14745</name>
</gene>
<feature type="region of interest" description="Disordered" evidence="1">
    <location>
        <begin position="284"/>
        <end position="305"/>
    </location>
</feature>
<name>A0A344UJK0_9NEIS</name>
<evidence type="ECO:0000259" key="2">
    <source>
        <dbReference type="Pfam" id="PF14240"/>
    </source>
</evidence>
<feature type="domain" description="YHYH" evidence="2">
    <location>
        <begin position="138"/>
        <end position="228"/>
    </location>
</feature>
<accession>A0A344UJK0</accession>
<dbReference type="PANTHER" id="PTHR30289:SF8">
    <property type="entry name" value="YHYH DOMAIN-CONTAINING PROTEIN"/>
    <property type="match status" value="1"/>
</dbReference>
<dbReference type="KEGG" id="chrb:DK843_14745"/>
<proteinExistence type="predicted"/>
<protein>
    <recommendedName>
        <fullName evidence="2">YHYH domain-containing protein</fullName>
    </recommendedName>
</protein>
<dbReference type="Proteomes" id="UP000252038">
    <property type="component" value="Chromosome"/>
</dbReference>
<organism evidence="3 4">
    <name type="scientific">Chromobacterium phragmitis</name>
    <dbReference type="NCBI Taxonomy" id="2202141"/>
    <lineage>
        <taxon>Bacteria</taxon>
        <taxon>Pseudomonadati</taxon>
        <taxon>Pseudomonadota</taxon>
        <taxon>Betaproteobacteria</taxon>
        <taxon>Neisseriales</taxon>
        <taxon>Chromobacteriaceae</taxon>
        <taxon>Chromobacterium</taxon>
    </lineage>
</organism>
<dbReference type="AlphaFoldDB" id="A0A344UJK0"/>
<sequence length="345" mass="37554">MRRLPLWLFCLALPVHGHEARWTLDPHRLPLGDGRVSASPRQGYVYACPGPARKQGAEHAGDWLRGDSWDATGKLQVRGTVSWPQASFASALEGWQRRLSGNALPVGAVTGEFPVARDDPAYRIDRNPNAIAAQPIDWRVPRDPRPAAQASCVPMGPVGIMLNGVLLFNALDAAQRDAVAHEVQDRCNGHPERSGSYHYHGPSPCVPGMDQPNRLVGYARDGFGIFSPLDENGRELRNADLDACHGKVSRIRWDGRMVEMYHYVMTREYPYSIGCFRGAALAERPGPGLNDPPADAPGRRPPPEAVQACAGLAEGQSCRIATPRSEAVEGGCRRLAGLLACVPQR</sequence>
<evidence type="ECO:0000313" key="4">
    <source>
        <dbReference type="Proteomes" id="UP000252038"/>
    </source>
</evidence>
<dbReference type="EMBL" id="CP029554">
    <property type="protein sequence ID" value="AXE35448.1"/>
    <property type="molecule type" value="Genomic_DNA"/>
</dbReference>
<reference evidence="3 4" key="1">
    <citation type="submission" date="2018-05" db="EMBL/GenBank/DDBJ databases">
        <title>Genome sequencing, assembly and analysis of the novel insecticidal bacterium, Chromobacterium phragmitis.</title>
        <authorList>
            <person name="Sparks M.E."/>
            <person name="Blackburn M.B."/>
            <person name="Gundersen-Rindal D.E."/>
        </authorList>
    </citation>
    <scope>NUCLEOTIDE SEQUENCE [LARGE SCALE GENOMIC DNA]</scope>
    <source>
        <strain evidence="3">IIBBL 274-1</strain>
    </source>
</reference>
<evidence type="ECO:0000313" key="3">
    <source>
        <dbReference type="EMBL" id="AXE35448.1"/>
    </source>
</evidence>
<dbReference type="RefSeq" id="WP_114073643.1">
    <property type="nucleotide sequence ID" value="NZ_CP029554.1"/>
</dbReference>
<dbReference type="Pfam" id="PF14240">
    <property type="entry name" value="YHYH"/>
    <property type="match status" value="1"/>
</dbReference>
<evidence type="ECO:0000256" key="1">
    <source>
        <dbReference type="SAM" id="MobiDB-lite"/>
    </source>
</evidence>